<sequence length="209" mass="24302">MEEISIPNPNELLKLSQSLALLDAIICPEWEYRYFSFNSKWSSSEKMASMRDGEGSDYFILWGPSYCAIKAKYSDSSNEYVAKFEPSINVQMPDELIVLFVNELAFSMQDASFIYWYDFTKHFWIKALVEKQGEDGSIKLLQWFINSAYTYKEWADDYYEISLDLEICKKIFDHAPLTETEVKAINKDIDFSLLSNEISEIGYPPLLDS</sequence>
<name>A0A4V3DJH5_9BURK</name>
<evidence type="ECO:0000313" key="1">
    <source>
        <dbReference type="EMBL" id="TDR27846.1"/>
    </source>
</evidence>
<organism evidence="1 2">
    <name type="scientific">Hydromonas duriensis</name>
    <dbReference type="NCBI Taxonomy" id="1527608"/>
    <lineage>
        <taxon>Bacteria</taxon>
        <taxon>Pseudomonadati</taxon>
        <taxon>Pseudomonadota</taxon>
        <taxon>Betaproteobacteria</taxon>
        <taxon>Burkholderiales</taxon>
        <taxon>Burkholderiaceae</taxon>
        <taxon>Hydromonas</taxon>
    </lineage>
</organism>
<gene>
    <name evidence="1" type="ORF">DFR44_13718</name>
</gene>
<comment type="caution">
    <text evidence="1">The sequence shown here is derived from an EMBL/GenBank/DDBJ whole genome shotgun (WGS) entry which is preliminary data.</text>
</comment>
<dbReference type="AlphaFoldDB" id="A0A4V3DJH5"/>
<proteinExistence type="predicted"/>
<reference evidence="1 2" key="1">
    <citation type="submission" date="2019-03" db="EMBL/GenBank/DDBJ databases">
        <title>Genomic Encyclopedia of Type Strains, Phase IV (KMG-IV): sequencing the most valuable type-strain genomes for metagenomic binning, comparative biology and taxonomic classification.</title>
        <authorList>
            <person name="Goeker M."/>
        </authorList>
    </citation>
    <scope>NUCLEOTIDE SEQUENCE [LARGE SCALE GENOMIC DNA]</scope>
    <source>
        <strain evidence="1 2">DSM 102852</strain>
    </source>
</reference>
<dbReference type="Proteomes" id="UP000294480">
    <property type="component" value="Unassembled WGS sequence"/>
</dbReference>
<keyword evidence="2" id="KW-1185">Reference proteome</keyword>
<dbReference type="RefSeq" id="WP_133621552.1">
    <property type="nucleotide sequence ID" value="NZ_SNZE01000037.1"/>
</dbReference>
<protein>
    <submittedName>
        <fullName evidence="1">Uncharacterized protein</fullName>
    </submittedName>
</protein>
<dbReference type="OrthoDB" id="361945at2"/>
<dbReference type="EMBL" id="SNZE01000037">
    <property type="protein sequence ID" value="TDR27846.1"/>
    <property type="molecule type" value="Genomic_DNA"/>
</dbReference>
<evidence type="ECO:0000313" key="2">
    <source>
        <dbReference type="Proteomes" id="UP000294480"/>
    </source>
</evidence>
<accession>A0A4V3DJH5</accession>